<evidence type="ECO:0000256" key="5">
    <source>
        <dbReference type="SAM" id="MobiDB-lite"/>
    </source>
</evidence>
<comment type="caution">
    <text evidence="8">The sequence shown here is derived from an EMBL/GenBank/DDBJ whole genome shotgun (WGS) entry which is preliminary data.</text>
</comment>
<dbReference type="InterPro" id="IPR011006">
    <property type="entry name" value="CheY-like_superfamily"/>
</dbReference>
<keyword evidence="2" id="KW-0238">DNA-binding</keyword>
<keyword evidence="9" id="KW-1185">Reference proteome</keyword>
<dbReference type="PROSITE" id="PS50110">
    <property type="entry name" value="RESPONSE_REGULATORY"/>
    <property type="match status" value="1"/>
</dbReference>
<sequence length="236" mass="24526">MIRIDILVSSPIFLVGLTQILGDAGIKVIASRTSPGEAPSWLADATLIDVDVFTPPDLLAHIAEIARCAAVLVLADGTDTEQGDYFSAGASGVISRSASGEDVVDAIRAVTSAPPPRLADAHGHRFAHPIHGDGDDSGASVPSNLSQREAQVLRQISRGLTHGQIATRLGISPHTVDTYVKRIRAKLGVGNKAELTRAALLGRLAADRSPAATALAGPPSHQRQTVGHKTEGGVVR</sequence>
<dbReference type="SUPFAM" id="SSF46894">
    <property type="entry name" value="C-terminal effector domain of the bipartite response regulators"/>
    <property type="match status" value="1"/>
</dbReference>
<dbReference type="SUPFAM" id="SSF52172">
    <property type="entry name" value="CheY-like"/>
    <property type="match status" value="1"/>
</dbReference>
<evidence type="ECO:0000256" key="2">
    <source>
        <dbReference type="ARBA" id="ARBA00023125"/>
    </source>
</evidence>
<dbReference type="Gene3D" id="3.40.50.2300">
    <property type="match status" value="1"/>
</dbReference>
<evidence type="ECO:0000256" key="4">
    <source>
        <dbReference type="PROSITE-ProRule" id="PRU00169"/>
    </source>
</evidence>
<feature type="modified residue" description="4-aspartylphosphate" evidence="4">
    <location>
        <position position="49"/>
    </location>
</feature>
<gene>
    <name evidence="8" type="ORF">ACFP1K_20870</name>
</gene>
<dbReference type="InterPro" id="IPR000792">
    <property type="entry name" value="Tscrpt_reg_LuxR_C"/>
</dbReference>
<reference evidence="9" key="1">
    <citation type="journal article" date="2019" name="Int. J. Syst. Evol. Microbiol.">
        <title>The Global Catalogue of Microorganisms (GCM) 10K type strain sequencing project: providing services to taxonomists for standard genome sequencing and annotation.</title>
        <authorList>
            <consortium name="The Broad Institute Genomics Platform"/>
            <consortium name="The Broad Institute Genome Sequencing Center for Infectious Disease"/>
            <person name="Wu L."/>
            <person name="Ma J."/>
        </authorList>
    </citation>
    <scope>NUCLEOTIDE SEQUENCE [LARGE SCALE GENOMIC DNA]</scope>
    <source>
        <strain evidence="9">JCM 30346</strain>
    </source>
</reference>
<keyword evidence="1" id="KW-0805">Transcription regulation</keyword>
<evidence type="ECO:0000313" key="9">
    <source>
        <dbReference type="Proteomes" id="UP001596137"/>
    </source>
</evidence>
<organism evidence="8 9">
    <name type="scientific">Sphaerisporangium aureirubrum</name>
    <dbReference type="NCBI Taxonomy" id="1544736"/>
    <lineage>
        <taxon>Bacteria</taxon>
        <taxon>Bacillati</taxon>
        <taxon>Actinomycetota</taxon>
        <taxon>Actinomycetes</taxon>
        <taxon>Streptosporangiales</taxon>
        <taxon>Streptosporangiaceae</taxon>
        <taxon>Sphaerisporangium</taxon>
    </lineage>
</organism>
<dbReference type="SMART" id="SM00421">
    <property type="entry name" value="HTH_LUXR"/>
    <property type="match status" value="1"/>
</dbReference>
<evidence type="ECO:0000259" key="6">
    <source>
        <dbReference type="PROSITE" id="PS50043"/>
    </source>
</evidence>
<dbReference type="PROSITE" id="PS50043">
    <property type="entry name" value="HTH_LUXR_2"/>
    <property type="match status" value="1"/>
</dbReference>
<dbReference type="EMBL" id="JBHSRF010000031">
    <property type="protein sequence ID" value="MFC6083634.1"/>
    <property type="molecule type" value="Genomic_DNA"/>
</dbReference>
<dbReference type="RefSeq" id="WP_380755829.1">
    <property type="nucleotide sequence ID" value="NZ_JBHSRF010000031.1"/>
</dbReference>
<feature type="domain" description="HTH luxR-type" evidence="6">
    <location>
        <begin position="138"/>
        <end position="203"/>
    </location>
</feature>
<dbReference type="Proteomes" id="UP001596137">
    <property type="component" value="Unassembled WGS sequence"/>
</dbReference>
<feature type="region of interest" description="Disordered" evidence="5">
    <location>
        <begin position="211"/>
        <end position="236"/>
    </location>
</feature>
<dbReference type="PRINTS" id="PR00038">
    <property type="entry name" value="HTHLUXR"/>
</dbReference>
<dbReference type="Pfam" id="PF00196">
    <property type="entry name" value="GerE"/>
    <property type="match status" value="1"/>
</dbReference>
<keyword evidence="3" id="KW-0804">Transcription</keyword>
<name>A0ABW1NJS1_9ACTN</name>
<proteinExistence type="predicted"/>
<accession>A0ABW1NJS1</accession>
<feature type="domain" description="Response regulatory" evidence="7">
    <location>
        <begin position="3"/>
        <end position="111"/>
    </location>
</feature>
<evidence type="ECO:0000256" key="3">
    <source>
        <dbReference type="ARBA" id="ARBA00023163"/>
    </source>
</evidence>
<evidence type="ECO:0000313" key="8">
    <source>
        <dbReference type="EMBL" id="MFC6083634.1"/>
    </source>
</evidence>
<dbReference type="InterPro" id="IPR016032">
    <property type="entry name" value="Sig_transdc_resp-reg_C-effctor"/>
</dbReference>
<dbReference type="InterPro" id="IPR001789">
    <property type="entry name" value="Sig_transdc_resp-reg_receiver"/>
</dbReference>
<protein>
    <submittedName>
        <fullName evidence="8">LuxR C-terminal-related transcriptional regulator</fullName>
    </submittedName>
</protein>
<dbReference type="CDD" id="cd06170">
    <property type="entry name" value="LuxR_C_like"/>
    <property type="match status" value="1"/>
</dbReference>
<dbReference type="PANTHER" id="PTHR44688">
    <property type="entry name" value="DNA-BINDING TRANSCRIPTIONAL ACTIVATOR DEVR_DOSR"/>
    <property type="match status" value="1"/>
</dbReference>
<keyword evidence="4" id="KW-0597">Phosphoprotein</keyword>
<dbReference type="PANTHER" id="PTHR44688:SF16">
    <property type="entry name" value="DNA-BINDING TRANSCRIPTIONAL ACTIVATOR DEVR_DOSR"/>
    <property type="match status" value="1"/>
</dbReference>
<evidence type="ECO:0000256" key="1">
    <source>
        <dbReference type="ARBA" id="ARBA00023015"/>
    </source>
</evidence>
<evidence type="ECO:0000259" key="7">
    <source>
        <dbReference type="PROSITE" id="PS50110"/>
    </source>
</evidence>